<keyword evidence="2" id="KW-0378">Hydrolase</keyword>
<feature type="domain" description="Amidohydrolase-related" evidence="1">
    <location>
        <begin position="51"/>
        <end position="382"/>
    </location>
</feature>
<proteinExistence type="predicted"/>
<comment type="caution">
    <text evidence="2">The sequence shown here is derived from an EMBL/GenBank/DDBJ whole genome shotgun (WGS) entry which is preliminary data.</text>
</comment>
<dbReference type="AlphaFoldDB" id="A0A7I9XTQ4"/>
<dbReference type="InterPro" id="IPR057744">
    <property type="entry name" value="OTAase-like"/>
</dbReference>
<dbReference type="InterPro" id="IPR011059">
    <property type="entry name" value="Metal-dep_hydrolase_composite"/>
</dbReference>
<dbReference type="EMBL" id="BLKW01000002">
    <property type="protein sequence ID" value="GFG73188.1"/>
    <property type="molecule type" value="Genomic_DNA"/>
</dbReference>
<dbReference type="CDD" id="cd01299">
    <property type="entry name" value="Met_dep_hydrolase_A"/>
    <property type="match status" value="1"/>
</dbReference>
<dbReference type="SUPFAM" id="SSF51338">
    <property type="entry name" value="Composite domain of metallo-dependent hydrolases"/>
    <property type="match status" value="1"/>
</dbReference>
<dbReference type="Gene3D" id="3.20.20.140">
    <property type="entry name" value="Metal-dependent hydrolases"/>
    <property type="match status" value="1"/>
</dbReference>
<dbReference type="Pfam" id="PF01979">
    <property type="entry name" value="Amidohydro_1"/>
    <property type="match status" value="1"/>
</dbReference>
<evidence type="ECO:0000259" key="1">
    <source>
        <dbReference type="Pfam" id="PF01979"/>
    </source>
</evidence>
<dbReference type="GO" id="GO:0016810">
    <property type="term" value="F:hydrolase activity, acting on carbon-nitrogen (but not peptide) bonds"/>
    <property type="evidence" value="ECO:0007669"/>
    <property type="project" value="InterPro"/>
</dbReference>
<dbReference type="PANTHER" id="PTHR43135:SF3">
    <property type="entry name" value="ALPHA-D-RIBOSE 1-METHYLPHOSPHONATE 5-TRIPHOSPHATE DIPHOSPHATASE"/>
    <property type="match status" value="1"/>
</dbReference>
<dbReference type="SUPFAM" id="SSF51556">
    <property type="entry name" value="Metallo-dependent hydrolases"/>
    <property type="match status" value="1"/>
</dbReference>
<dbReference type="Gene3D" id="2.30.40.10">
    <property type="entry name" value="Urease, subunit C, domain 1"/>
    <property type="match status" value="1"/>
</dbReference>
<organism evidence="2 3">
    <name type="scientific">Mycobacterium botniense</name>
    <dbReference type="NCBI Taxonomy" id="84962"/>
    <lineage>
        <taxon>Bacteria</taxon>
        <taxon>Bacillati</taxon>
        <taxon>Actinomycetota</taxon>
        <taxon>Actinomycetes</taxon>
        <taxon>Mycobacteriales</taxon>
        <taxon>Mycobacteriaceae</taxon>
        <taxon>Mycobacterium</taxon>
    </lineage>
</organism>
<dbReference type="InterPro" id="IPR032466">
    <property type="entry name" value="Metal_Hydrolase"/>
</dbReference>
<dbReference type="InterPro" id="IPR006680">
    <property type="entry name" value="Amidohydro-rel"/>
</dbReference>
<dbReference type="InterPro" id="IPR051781">
    <property type="entry name" value="Metallo-dep_Hydrolase"/>
</dbReference>
<dbReference type="Proteomes" id="UP000465361">
    <property type="component" value="Unassembled WGS sequence"/>
</dbReference>
<evidence type="ECO:0000313" key="3">
    <source>
        <dbReference type="Proteomes" id="UP000465361"/>
    </source>
</evidence>
<gene>
    <name evidence="2" type="ORF">MBOT_05530</name>
</gene>
<dbReference type="PANTHER" id="PTHR43135">
    <property type="entry name" value="ALPHA-D-RIBOSE 1-METHYLPHOSPHONATE 5-TRIPHOSPHATE DIPHOSPHATASE"/>
    <property type="match status" value="1"/>
</dbReference>
<sequence length="437" mass="45542">MSRRLLVRGGHVFDPVSGTAARADVVIDGERILDVGPGLDGDRVLEATGQLVVPGFIDCHVHVMLDDVNVLRLLQTPFSLRFFHAARNLRLTLRAGVTTVRDAAGADLGVKHAVTSGLVEGPDMRIAIGMLSPTGGHADEWLPSGGCVHALWPSYPGCPATVVDGPDDMRRTVRELLRAGADVLKVATTGGVISPRSDPRRAYFGPDEIAVLMAEARAARVSVMAHAHGTDGIKNAVRAGVRSIEHGVYLDEEAVEMMVDHGTWLVPTLSAPRALLRDGPAAAGLTDATRAKVVDVVAAHDASVRLAHAAGVRIAMGTDAGIAPHGENLRELELLAAQGLSPADALRAATTSAAELLGAADEIGEVAPGKRADLVLLEGTEVAVGNLAERLRGVVHRGVVVHRGDGGEPARAAGPARHTAEAMGAECPRDNAVPPVR</sequence>
<reference evidence="2 3" key="1">
    <citation type="journal article" date="2019" name="Emerg. Microbes Infect.">
        <title>Comprehensive subspecies identification of 175 nontuberculous mycobacteria species based on 7547 genomic profiles.</title>
        <authorList>
            <person name="Matsumoto Y."/>
            <person name="Kinjo T."/>
            <person name="Motooka D."/>
            <person name="Nabeya D."/>
            <person name="Jung N."/>
            <person name="Uechi K."/>
            <person name="Horii T."/>
            <person name="Iida T."/>
            <person name="Fujita J."/>
            <person name="Nakamura S."/>
        </authorList>
    </citation>
    <scope>NUCLEOTIDE SEQUENCE [LARGE SCALE GENOMIC DNA]</scope>
    <source>
        <strain evidence="2 3">JCM 17322</strain>
    </source>
</reference>
<keyword evidence="3" id="KW-1185">Reference proteome</keyword>
<dbReference type="RefSeq" id="WP_218033328.1">
    <property type="nucleotide sequence ID" value="NZ_BLKW01000002.1"/>
</dbReference>
<evidence type="ECO:0000313" key="2">
    <source>
        <dbReference type="EMBL" id="GFG73188.1"/>
    </source>
</evidence>
<protein>
    <submittedName>
        <fullName evidence="2">Hydrolase</fullName>
    </submittedName>
</protein>
<name>A0A7I9XTQ4_9MYCO</name>
<accession>A0A7I9XTQ4</accession>